<evidence type="ECO:0000313" key="2">
    <source>
        <dbReference type="EMBL" id="QBX06465.1"/>
    </source>
</evidence>
<feature type="region of interest" description="Disordered" evidence="1">
    <location>
        <begin position="1"/>
        <end position="25"/>
    </location>
</feature>
<sequence length="61" mass="6727">MSIDSTNPKGNEMAQVGMMGRNGMDDMRDEAAADERERMIETIMECEGVSYADACALYDAE</sequence>
<protein>
    <submittedName>
        <fullName evidence="2">Uncharacterized protein</fullName>
    </submittedName>
</protein>
<reference evidence="2 3" key="1">
    <citation type="submission" date="2019-02" db="EMBL/GenBank/DDBJ databases">
        <title>Complete genome sequence of Burkholderia cenocepacia phage BcepSaruman.</title>
        <authorList>
            <person name="Park K."/>
            <person name="Liu M."/>
            <person name="Gill J."/>
        </authorList>
    </citation>
    <scope>NUCLEOTIDE SEQUENCE [LARGE SCALE GENOMIC DNA]</scope>
</reference>
<dbReference type="Proteomes" id="UP000296455">
    <property type="component" value="Segment"/>
</dbReference>
<dbReference type="EMBL" id="MK552140">
    <property type="protein sequence ID" value="QBX06465.1"/>
    <property type="molecule type" value="Genomic_DNA"/>
</dbReference>
<evidence type="ECO:0000256" key="1">
    <source>
        <dbReference type="SAM" id="MobiDB-lite"/>
    </source>
</evidence>
<gene>
    <name evidence="2" type="ORF">BcepSaruman_052</name>
</gene>
<organism evidence="2 3">
    <name type="scientific">Burkholderia phage BcepSaruman</name>
    <dbReference type="NCBI Taxonomy" id="2530032"/>
    <lineage>
        <taxon>Viruses</taxon>
        <taxon>Duplodnaviria</taxon>
        <taxon>Heunggongvirae</taxon>
        <taxon>Uroviricota</taxon>
        <taxon>Caudoviricetes</taxon>
        <taxon>Sarumanvirus</taxon>
        <taxon>Sarumanvirus bcepsaruman</taxon>
    </lineage>
</organism>
<accession>A0A4D5ZBU7</accession>
<evidence type="ECO:0000313" key="3">
    <source>
        <dbReference type="Proteomes" id="UP000296455"/>
    </source>
</evidence>
<keyword evidence="3" id="KW-1185">Reference proteome</keyword>
<name>A0A4D5ZBU7_9CAUD</name>
<proteinExistence type="predicted"/>